<gene>
    <name evidence="6" type="ORF">FHS29_006412</name>
</gene>
<dbReference type="Pfam" id="PF22621">
    <property type="entry name" value="CurL-like_PKS_C"/>
    <property type="match status" value="1"/>
</dbReference>
<accession>A0A841CQ12</accession>
<evidence type="ECO:0000259" key="5">
    <source>
        <dbReference type="PROSITE" id="PS52004"/>
    </source>
</evidence>
<proteinExistence type="inferred from homology"/>
<dbReference type="InterPro" id="IPR014030">
    <property type="entry name" value="Ketoacyl_synth_N"/>
</dbReference>
<dbReference type="SUPFAM" id="SSF53901">
    <property type="entry name" value="Thiolase-like"/>
    <property type="match status" value="1"/>
</dbReference>
<dbReference type="RefSeq" id="WP_184697006.1">
    <property type="nucleotide sequence ID" value="NZ_JACHJN010000012.1"/>
</dbReference>
<dbReference type="PANTHER" id="PTHR43775">
    <property type="entry name" value="FATTY ACID SYNTHASE"/>
    <property type="match status" value="1"/>
</dbReference>
<dbReference type="SMART" id="SM00825">
    <property type="entry name" value="PKS_KS"/>
    <property type="match status" value="1"/>
</dbReference>
<dbReference type="GO" id="GO:0005737">
    <property type="term" value="C:cytoplasm"/>
    <property type="evidence" value="ECO:0007669"/>
    <property type="project" value="TreeGrafter"/>
</dbReference>
<feature type="domain" description="Ketosynthase family 3 (KS3)" evidence="5">
    <location>
        <begin position="7"/>
        <end position="429"/>
    </location>
</feature>
<dbReference type="InterPro" id="IPR014031">
    <property type="entry name" value="Ketoacyl_synth_C"/>
</dbReference>
<evidence type="ECO:0000256" key="2">
    <source>
        <dbReference type="ARBA" id="ARBA00022553"/>
    </source>
</evidence>
<dbReference type="InterPro" id="IPR020841">
    <property type="entry name" value="PKS_Beta-ketoAc_synthase_dom"/>
</dbReference>
<keyword evidence="2" id="KW-0597">Phosphoprotein</keyword>
<dbReference type="GO" id="GO:0071770">
    <property type="term" value="P:DIM/DIP cell wall layer assembly"/>
    <property type="evidence" value="ECO:0007669"/>
    <property type="project" value="TreeGrafter"/>
</dbReference>
<name>A0A841CQ12_9PSEU</name>
<reference evidence="6 7" key="1">
    <citation type="submission" date="2020-08" db="EMBL/GenBank/DDBJ databases">
        <title>Genomic Encyclopedia of Type Strains, Phase III (KMG-III): the genomes of soil and plant-associated and newly described type strains.</title>
        <authorList>
            <person name="Whitman W."/>
        </authorList>
    </citation>
    <scope>NUCLEOTIDE SEQUENCE [LARGE SCALE GENOMIC DNA]</scope>
    <source>
        <strain evidence="6 7">CECT 8640</strain>
    </source>
</reference>
<organism evidence="6 7">
    <name type="scientific">Saccharothrix tamanrassetensis</name>
    <dbReference type="NCBI Taxonomy" id="1051531"/>
    <lineage>
        <taxon>Bacteria</taxon>
        <taxon>Bacillati</taxon>
        <taxon>Actinomycetota</taxon>
        <taxon>Actinomycetes</taxon>
        <taxon>Pseudonocardiales</taxon>
        <taxon>Pseudonocardiaceae</taxon>
        <taxon>Saccharothrix</taxon>
    </lineage>
</organism>
<dbReference type="CDD" id="cd00833">
    <property type="entry name" value="PKS"/>
    <property type="match status" value="1"/>
</dbReference>
<evidence type="ECO:0000256" key="3">
    <source>
        <dbReference type="ARBA" id="ARBA00022679"/>
    </source>
</evidence>
<dbReference type="AlphaFoldDB" id="A0A841CQ12"/>
<dbReference type="InterPro" id="IPR050091">
    <property type="entry name" value="PKS_NRPS_Biosynth_Enz"/>
</dbReference>
<evidence type="ECO:0000256" key="1">
    <source>
        <dbReference type="ARBA" id="ARBA00022450"/>
    </source>
</evidence>
<evidence type="ECO:0000256" key="4">
    <source>
        <dbReference type="RuleBase" id="RU003694"/>
    </source>
</evidence>
<dbReference type="Gene3D" id="3.10.129.110">
    <property type="entry name" value="Polyketide synthase dehydratase"/>
    <property type="match status" value="1"/>
</dbReference>
<dbReference type="Pfam" id="PF00109">
    <property type="entry name" value="ketoacyl-synt"/>
    <property type="match status" value="1"/>
</dbReference>
<dbReference type="InterPro" id="IPR042104">
    <property type="entry name" value="PKS_dehydratase_sf"/>
</dbReference>
<dbReference type="EMBL" id="JACHJN010000012">
    <property type="protein sequence ID" value="MBB5959791.1"/>
    <property type="molecule type" value="Genomic_DNA"/>
</dbReference>
<evidence type="ECO:0000313" key="7">
    <source>
        <dbReference type="Proteomes" id="UP000547510"/>
    </source>
</evidence>
<dbReference type="Proteomes" id="UP000547510">
    <property type="component" value="Unassembled WGS sequence"/>
</dbReference>
<protein>
    <submittedName>
        <fullName evidence="6">Acyl transferase domain-containing protein</fullName>
    </submittedName>
</protein>
<dbReference type="GO" id="GO:0004315">
    <property type="term" value="F:3-oxoacyl-[acyl-carrier-protein] synthase activity"/>
    <property type="evidence" value="ECO:0007669"/>
    <property type="project" value="InterPro"/>
</dbReference>
<dbReference type="InterPro" id="IPR016039">
    <property type="entry name" value="Thiolase-like"/>
</dbReference>
<dbReference type="GO" id="GO:0005886">
    <property type="term" value="C:plasma membrane"/>
    <property type="evidence" value="ECO:0007669"/>
    <property type="project" value="TreeGrafter"/>
</dbReference>
<dbReference type="GO" id="GO:0004312">
    <property type="term" value="F:fatty acid synthase activity"/>
    <property type="evidence" value="ECO:0007669"/>
    <property type="project" value="TreeGrafter"/>
</dbReference>
<dbReference type="PANTHER" id="PTHR43775:SF37">
    <property type="entry name" value="SI:DKEY-61P9.11"/>
    <property type="match status" value="1"/>
</dbReference>
<dbReference type="Gene3D" id="3.40.47.10">
    <property type="match status" value="1"/>
</dbReference>
<dbReference type="Pfam" id="PF02801">
    <property type="entry name" value="Ketoacyl-synt_C"/>
    <property type="match status" value="1"/>
</dbReference>
<comment type="caution">
    <text evidence="6">The sequence shown here is derived from an EMBL/GenBank/DDBJ whole genome shotgun (WGS) entry which is preliminary data.</text>
</comment>
<comment type="similarity">
    <text evidence="4">Belongs to the thiolase-like superfamily. Beta-ketoacyl-ACP synthases family.</text>
</comment>
<dbReference type="InterPro" id="IPR018201">
    <property type="entry name" value="Ketoacyl_synth_AS"/>
</dbReference>
<keyword evidence="7" id="KW-1185">Reference proteome</keyword>
<dbReference type="PROSITE" id="PS00606">
    <property type="entry name" value="KS3_1"/>
    <property type="match status" value="1"/>
</dbReference>
<sequence>MAAGKDGEPIAVVGIGCRFPRVRGPREFWRALCDGVDAVDDIGDERPGLAALLVPDAQSRHRPAHRMGLLEDVSAFDAEFFGISRRQAAHMDPQQRLMVETTWEAFEDAGIVPGTPAVTGVCTAQLAGHYWPSLVRDGVLDMYGSLGGGMRGALSGQLSFLFDLRGPSFEVGSGCSAGLVAVHLACRSLRDGECDTALAGAVHLILGPDENIAYARSGVLSRSGRSAFADASADGFARGEGCAVVVLKRLSTALSDGDRVYATIRGTAVNNDGGAAASMLAPAGVTQEQVLRNAYRDAATAPAEVSFVEAHGVGTPVGDPVEIGALAAVLGAGRPPDRPLLLTSLKGNFGHQEPVSGLAGLAKACLSLHHRVLPPTLHHSTPTPAIEWDGLPCSVAVAATRLSGNGETLVAGVNSFSVTGTNAHAVIASAPRRAHRDQRRPGPHLLPLSARHRDSLTQLLLAYADFVDEARDVPLADICHTAAVRRAHHKHRRAVWAYDHAGMAVALRRASEDLRAPTPPRDVVFVLHHGQSDPHLVAELSRRSRPFREAYETGAARGAGSGVGRSPLSDGLVALWRSWGVEPASVVDDDSGPVPGTTGELVLRLGPFGASVGEVPGPGSSPLESLVDNAGSLYESGCELSWDVVSGAGELVDVPLYPWRRTRYWAPTTGGPAERPHPLLPDHGTEHRSVEWCAPLPADAGRTPLTPGGLVELSIAVAQRLCGGSSPQVRDLRVVHNPRLVAPTELRAMGTTDAPGRWRFSIGIAATGSNGGTPAVASSAVGVAHVLRARPSNLASEREDLWKRCPEHVRPDEFEAWLRHSGVPQGPGVLSLSRGPVDALVDMTTAHPNAHLLRFAVLDVLLATGAMLRGLPGEETTEVFLEHVTMAERLPHRVQGLVSSADDHVDIRVCDDNGTLVTHLAGVRWVNASVDQRSTEA</sequence>
<keyword evidence="1" id="KW-0596">Phosphopantetheine</keyword>
<dbReference type="PROSITE" id="PS52004">
    <property type="entry name" value="KS3_2"/>
    <property type="match status" value="1"/>
</dbReference>
<keyword evidence="3 4" id="KW-0808">Transferase</keyword>
<dbReference type="GO" id="GO:0006633">
    <property type="term" value="P:fatty acid biosynthetic process"/>
    <property type="evidence" value="ECO:0007669"/>
    <property type="project" value="InterPro"/>
</dbReference>
<evidence type="ECO:0000313" key="6">
    <source>
        <dbReference type="EMBL" id="MBB5959791.1"/>
    </source>
</evidence>
<dbReference type="Gene3D" id="3.30.70.3290">
    <property type="match status" value="1"/>
</dbReference>